<dbReference type="InParanoid" id="A0A0C2WQX9"/>
<feature type="domain" description="Zn(2)-C6 fungal-type" evidence="4">
    <location>
        <begin position="29"/>
        <end position="62"/>
    </location>
</feature>
<evidence type="ECO:0000256" key="2">
    <source>
        <dbReference type="ARBA" id="ARBA00023242"/>
    </source>
</evidence>
<dbReference type="GO" id="GO:0006351">
    <property type="term" value="P:DNA-templated transcription"/>
    <property type="evidence" value="ECO:0007669"/>
    <property type="project" value="InterPro"/>
</dbReference>
<dbReference type="Pfam" id="PF04082">
    <property type="entry name" value="Fungal_trans"/>
    <property type="match status" value="1"/>
</dbReference>
<evidence type="ECO:0000313" key="5">
    <source>
        <dbReference type="EMBL" id="KIL64052.1"/>
    </source>
</evidence>
<proteinExistence type="predicted"/>
<dbReference type="SMART" id="SM00906">
    <property type="entry name" value="Fungal_trans"/>
    <property type="match status" value="1"/>
</dbReference>
<dbReference type="InterPro" id="IPR050987">
    <property type="entry name" value="AtrR-like"/>
</dbReference>
<dbReference type="PANTHER" id="PTHR46910:SF38">
    <property type="entry name" value="ZN(2)-C6 FUNGAL-TYPE DOMAIN-CONTAINING PROTEIN"/>
    <property type="match status" value="1"/>
</dbReference>
<protein>
    <recommendedName>
        <fullName evidence="4">Zn(2)-C6 fungal-type domain-containing protein</fullName>
    </recommendedName>
</protein>
<dbReference type="Pfam" id="PF00172">
    <property type="entry name" value="Zn_clus"/>
    <property type="match status" value="1"/>
</dbReference>
<keyword evidence="2" id="KW-0539">Nucleus</keyword>
<evidence type="ECO:0000256" key="3">
    <source>
        <dbReference type="SAM" id="MobiDB-lite"/>
    </source>
</evidence>
<evidence type="ECO:0000259" key="4">
    <source>
        <dbReference type="PROSITE" id="PS50048"/>
    </source>
</evidence>
<dbReference type="GO" id="GO:0000981">
    <property type="term" value="F:DNA-binding transcription factor activity, RNA polymerase II-specific"/>
    <property type="evidence" value="ECO:0007669"/>
    <property type="project" value="InterPro"/>
</dbReference>
<evidence type="ECO:0000313" key="6">
    <source>
        <dbReference type="Proteomes" id="UP000054549"/>
    </source>
</evidence>
<organism evidence="5 6">
    <name type="scientific">Amanita muscaria (strain Koide BX008)</name>
    <dbReference type="NCBI Taxonomy" id="946122"/>
    <lineage>
        <taxon>Eukaryota</taxon>
        <taxon>Fungi</taxon>
        <taxon>Dikarya</taxon>
        <taxon>Basidiomycota</taxon>
        <taxon>Agaricomycotina</taxon>
        <taxon>Agaricomycetes</taxon>
        <taxon>Agaricomycetidae</taxon>
        <taxon>Agaricales</taxon>
        <taxon>Pluteineae</taxon>
        <taxon>Amanitaceae</taxon>
        <taxon>Amanita</taxon>
    </lineage>
</organism>
<keyword evidence="1" id="KW-0479">Metal-binding</keyword>
<dbReference type="PANTHER" id="PTHR46910">
    <property type="entry name" value="TRANSCRIPTION FACTOR PDR1"/>
    <property type="match status" value="1"/>
</dbReference>
<feature type="compositionally biased region" description="Basic and acidic residues" evidence="3">
    <location>
        <begin position="662"/>
        <end position="676"/>
    </location>
</feature>
<dbReference type="InterPro" id="IPR001138">
    <property type="entry name" value="Zn2Cys6_DnaBD"/>
</dbReference>
<gene>
    <name evidence="5" type="ORF">M378DRAFT_163769</name>
</gene>
<dbReference type="HOGENOM" id="CLU_006019_2_0_1"/>
<evidence type="ECO:0000256" key="1">
    <source>
        <dbReference type="ARBA" id="ARBA00022723"/>
    </source>
</evidence>
<accession>A0A0C2WQX9</accession>
<dbReference type="CDD" id="cd00067">
    <property type="entry name" value="GAL4"/>
    <property type="match status" value="1"/>
</dbReference>
<dbReference type="OrthoDB" id="4456959at2759"/>
<dbReference type="PROSITE" id="PS00463">
    <property type="entry name" value="ZN2_CY6_FUNGAL_1"/>
    <property type="match status" value="1"/>
</dbReference>
<dbReference type="Proteomes" id="UP000054549">
    <property type="component" value="Unassembled WGS sequence"/>
</dbReference>
<dbReference type="CDD" id="cd15486">
    <property type="entry name" value="ZIP_Sip4"/>
    <property type="match status" value="1"/>
</dbReference>
<dbReference type="EMBL" id="KN818253">
    <property type="protein sequence ID" value="KIL64052.1"/>
    <property type="molecule type" value="Genomic_DNA"/>
</dbReference>
<sequence>MSSNEEDNDLDFGPDAVAQGAKKRRIQRACDMCRRKKIRCDGAQMADNRCTNCTAYDLLCTYVEAAKKRGPPKGYVESLENRVQKLEGLLHKLCPDKDVLKELNSSFDLSEPLSSPGTSAGSPAIKLLQEPRDLATSALRRAGEVAPKDEPDDERIHLKLDEKFERLHIDPNEYRFFGKSSGVMLIQTAVELKNEYTGQDESQKPTICPQRPEYWAIKPWEQSAAISQEPNYKFPPDDLAKNLIDLYFQHFNLILPLLHRPTFDRLMAEGLHYRDLMFGGVVLLVCALGSRYSDDPRVILDGENDFHSCGWKWFEQVQMVRPKLLVAPSYMELQIHCLAVQYLQGTSAPQACWTLVGVGIRLAQDVGLHRRKIGTKPWTTEDELRKRVFWVLVAMDIQMGCALGRPCAIQNEDYDIDYPLEVDDEYWEHPDPEQRFKQPPGKPSYVTAFNVYLKLNQLLGFTLRTIYSINKSKMLMGFIGQQWEQHIVAELDSALNKWVDSVPDHLRWDPNREDENFFKQSVVLYTNYYHLQIMIHRPFIPSPRKPSPLSFPSLAICTNAARSCSHLLDVMRRRGQDNAAFVHMAAFTSGIVLLLNIWGGKRSGLSADPQKEMADVYKCMSVLRGHEERWYTAGRLWDILYELTCAGDLPLPQPSPPATNKRVRDHDTPTVERDTPTPKPIAADTRAQPRVVVGSKRVSHALRQSSTGLPQQQQPEQNQLYELPVYSKELGRLPLHGQVHFATQPSSAANVQQMQNQPAGQANYWWLSQEAQIPQQQVQAPLNPVVDPLWDGGSTSGFTYRGSLSAAMDTPKDQQPRNIFTAQMPDRSLPTSTAGMFAGGDGIHNYMETNVQTMQAAAAQQQSMIDNDMVAMWLNAPSGFEFDDWGTYLTTASELNHGMQAAIG</sequence>
<dbReference type="InterPro" id="IPR036864">
    <property type="entry name" value="Zn2-C6_fun-type_DNA-bd_sf"/>
</dbReference>
<dbReference type="SUPFAM" id="SSF57701">
    <property type="entry name" value="Zn2/Cys6 DNA-binding domain"/>
    <property type="match status" value="1"/>
</dbReference>
<keyword evidence="6" id="KW-1185">Reference proteome</keyword>
<name>A0A0C2WQX9_AMAMK</name>
<dbReference type="Gene3D" id="4.10.240.10">
    <property type="entry name" value="Zn(2)-C6 fungal-type DNA-binding domain"/>
    <property type="match status" value="1"/>
</dbReference>
<dbReference type="CDD" id="cd12148">
    <property type="entry name" value="fungal_TF_MHR"/>
    <property type="match status" value="1"/>
</dbReference>
<feature type="region of interest" description="Disordered" evidence="3">
    <location>
        <begin position="650"/>
        <end position="682"/>
    </location>
</feature>
<dbReference type="GO" id="GO:0003677">
    <property type="term" value="F:DNA binding"/>
    <property type="evidence" value="ECO:0007669"/>
    <property type="project" value="InterPro"/>
</dbReference>
<dbReference type="PROSITE" id="PS50048">
    <property type="entry name" value="ZN2_CY6_FUNGAL_2"/>
    <property type="match status" value="1"/>
</dbReference>
<dbReference type="GO" id="GO:0008270">
    <property type="term" value="F:zinc ion binding"/>
    <property type="evidence" value="ECO:0007669"/>
    <property type="project" value="InterPro"/>
</dbReference>
<dbReference type="AlphaFoldDB" id="A0A0C2WQX9"/>
<dbReference type="STRING" id="946122.A0A0C2WQX9"/>
<reference evidence="5 6" key="1">
    <citation type="submission" date="2014-04" db="EMBL/GenBank/DDBJ databases">
        <title>Evolutionary Origins and Diversification of the Mycorrhizal Mutualists.</title>
        <authorList>
            <consortium name="DOE Joint Genome Institute"/>
            <consortium name="Mycorrhizal Genomics Consortium"/>
            <person name="Kohler A."/>
            <person name="Kuo A."/>
            <person name="Nagy L.G."/>
            <person name="Floudas D."/>
            <person name="Copeland A."/>
            <person name="Barry K.W."/>
            <person name="Cichocki N."/>
            <person name="Veneault-Fourrey C."/>
            <person name="LaButti K."/>
            <person name="Lindquist E.A."/>
            <person name="Lipzen A."/>
            <person name="Lundell T."/>
            <person name="Morin E."/>
            <person name="Murat C."/>
            <person name="Riley R."/>
            <person name="Ohm R."/>
            <person name="Sun H."/>
            <person name="Tunlid A."/>
            <person name="Henrissat B."/>
            <person name="Grigoriev I.V."/>
            <person name="Hibbett D.S."/>
            <person name="Martin F."/>
        </authorList>
    </citation>
    <scope>NUCLEOTIDE SEQUENCE [LARGE SCALE GENOMIC DNA]</scope>
    <source>
        <strain evidence="5 6">Koide BX008</strain>
    </source>
</reference>
<dbReference type="InterPro" id="IPR007219">
    <property type="entry name" value="XnlR_reg_dom"/>
</dbReference>
<dbReference type="SMART" id="SM00066">
    <property type="entry name" value="GAL4"/>
    <property type="match status" value="1"/>
</dbReference>